<accession>A0A5S5CEZ1</accession>
<comment type="caution">
    <text evidence="4">The sequence shown here is derived from an EMBL/GenBank/DDBJ whole genome shotgun (WGS) entry which is preliminary data.</text>
</comment>
<dbReference type="AlphaFoldDB" id="A0A5S5CEZ1"/>
<evidence type="ECO:0000256" key="1">
    <source>
        <dbReference type="ARBA" id="ARBA00022729"/>
    </source>
</evidence>
<feature type="domain" description="SbsA Ig-like" evidence="3">
    <location>
        <begin position="41"/>
        <end position="143"/>
    </location>
</feature>
<dbReference type="InterPro" id="IPR032812">
    <property type="entry name" value="SbsA_Ig"/>
</dbReference>
<dbReference type="Pfam" id="PF13205">
    <property type="entry name" value="Big_5"/>
    <property type="match status" value="1"/>
</dbReference>
<evidence type="ECO:0000259" key="3">
    <source>
        <dbReference type="Pfam" id="PF13205"/>
    </source>
</evidence>
<gene>
    <name evidence="4" type="ORF">BD809_101220</name>
</gene>
<reference evidence="4 5" key="1">
    <citation type="submission" date="2019-07" db="EMBL/GenBank/DDBJ databases">
        <title>Genomic Encyclopedia of Archaeal and Bacterial Type Strains, Phase II (KMG-II): from individual species to whole genera.</title>
        <authorList>
            <person name="Goeker M."/>
        </authorList>
    </citation>
    <scope>NUCLEOTIDE SEQUENCE [LARGE SCALE GENOMIC DNA]</scope>
    <source>
        <strain evidence="4 5">DSM 17527</strain>
    </source>
</reference>
<dbReference type="PROSITE" id="PS51257">
    <property type="entry name" value="PROKAR_LIPOPROTEIN"/>
    <property type="match status" value="1"/>
</dbReference>
<feature type="signal peptide" evidence="2">
    <location>
        <begin position="1"/>
        <end position="27"/>
    </location>
</feature>
<sequence length="547" mass="62158">MNQNKIVIAFMKNGVLLVALSVSLLLAGCAKKGTITGGEKDSISPEFVRATPPNFSTNFDKKEIRIYFDEYIKLEDPQQQIVISPPMDPKPTITPLGGANKFVKIKFLDTLLENTTYSISFGESIVDNNEGNPLPFFKYVFSTGDFLDSLKIKGSIKNAISRTPDPYTTIALYKIDESYTDSIIYNTVPRYVSSTLDSTAFVMENLKTGKYRLIALKDAATNYTYQPKQDKIGFYSDTIAIPRDTAKVFSINLFKETPAFKFLKPKQSSKNSLVFPYEGEADSTRINIVSATPDEFEYRTIRDLKTDTIHYWFRPYFEADSLQFAVKASAAYNDTLTTRFKDQYKDSLIVSPTSPAILTPNESFQLVANIPISKIEDSLITFMRDSLPVPFTTQIDTLYNTVDFKFDQQEDQVYTINVLPNAIEDFMDNVNDSLSFTFSTKKITDYGKIFLDLENVSSFPVIIQLTNDKDEIVSEKSIDELGTVTFEYLEAGKYNIRVVLDQNANNRWDTGNFLKGLQPEKIIYFPKTIDVRANWELRQTFILDNLD</sequence>
<organism evidence="4 5">
    <name type="scientific">Aquimarina intermedia</name>
    <dbReference type="NCBI Taxonomy" id="350814"/>
    <lineage>
        <taxon>Bacteria</taxon>
        <taxon>Pseudomonadati</taxon>
        <taxon>Bacteroidota</taxon>
        <taxon>Flavobacteriia</taxon>
        <taxon>Flavobacteriales</taxon>
        <taxon>Flavobacteriaceae</taxon>
        <taxon>Aquimarina</taxon>
    </lineage>
</organism>
<dbReference type="EMBL" id="VNHU01000001">
    <property type="protein sequence ID" value="TYP77072.1"/>
    <property type="molecule type" value="Genomic_DNA"/>
</dbReference>
<proteinExistence type="predicted"/>
<evidence type="ECO:0000313" key="4">
    <source>
        <dbReference type="EMBL" id="TYP77072.1"/>
    </source>
</evidence>
<keyword evidence="1 2" id="KW-0732">Signal</keyword>
<evidence type="ECO:0000313" key="5">
    <source>
        <dbReference type="Proteomes" id="UP000324376"/>
    </source>
</evidence>
<dbReference type="Proteomes" id="UP000324376">
    <property type="component" value="Unassembled WGS sequence"/>
</dbReference>
<evidence type="ECO:0000256" key="2">
    <source>
        <dbReference type="SAM" id="SignalP"/>
    </source>
</evidence>
<name>A0A5S5CEZ1_9FLAO</name>
<keyword evidence="5" id="KW-1185">Reference proteome</keyword>
<feature type="chain" id="PRO_5024446883" evidence="2">
    <location>
        <begin position="28"/>
        <end position="547"/>
    </location>
</feature>
<protein>
    <submittedName>
        <fullName evidence="4">Ig-like domain-containing protein</fullName>
    </submittedName>
</protein>